<keyword evidence="5 8" id="KW-0812">Transmembrane</keyword>
<evidence type="ECO:0000259" key="9">
    <source>
        <dbReference type="PROSITE" id="PS50928"/>
    </source>
</evidence>
<dbReference type="Gene3D" id="1.10.3720.10">
    <property type="entry name" value="MetI-like"/>
    <property type="match status" value="1"/>
</dbReference>
<dbReference type="eggNOG" id="COG2011">
    <property type="taxonomic scope" value="Bacteria"/>
</dbReference>
<keyword evidence="4" id="KW-1003">Cell membrane</keyword>
<keyword evidence="11" id="KW-1185">Reference proteome</keyword>
<evidence type="ECO:0000256" key="1">
    <source>
        <dbReference type="ARBA" id="ARBA00004651"/>
    </source>
</evidence>
<gene>
    <name evidence="10" type="ordered locus">Clole_4167</name>
</gene>
<organism evidence="10 11">
    <name type="scientific">Cellulosilyticum lentocellum (strain ATCC 49066 / DSM 5427 / NCIMB 11756 / RHM5)</name>
    <name type="common">Clostridium lentocellum</name>
    <dbReference type="NCBI Taxonomy" id="642492"/>
    <lineage>
        <taxon>Bacteria</taxon>
        <taxon>Bacillati</taxon>
        <taxon>Bacillota</taxon>
        <taxon>Clostridia</taxon>
        <taxon>Lachnospirales</taxon>
        <taxon>Cellulosilyticaceae</taxon>
        <taxon>Cellulosilyticum</taxon>
    </lineage>
</organism>
<dbReference type="EMBL" id="CP002582">
    <property type="protein sequence ID" value="ADZ85839.1"/>
    <property type="molecule type" value="Genomic_DNA"/>
</dbReference>
<evidence type="ECO:0000256" key="7">
    <source>
        <dbReference type="ARBA" id="ARBA00023136"/>
    </source>
</evidence>
<dbReference type="KEGG" id="cle:Clole_4167"/>
<comment type="similarity">
    <text evidence="2">Belongs to the binding-protein-dependent transport system permease family. CysTW subfamily.</text>
</comment>
<dbReference type="SUPFAM" id="SSF161098">
    <property type="entry name" value="MetI-like"/>
    <property type="match status" value="1"/>
</dbReference>
<evidence type="ECO:0000313" key="11">
    <source>
        <dbReference type="Proteomes" id="UP000008467"/>
    </source>
</evidence>
<dbReference type="AlphaFoldDB" id="F2JMS4"/>
<comment type="subcellular location">
    <subcellularLocation>
        <location evidence="1 8">Cell membrane</location>
        <topology evidence="1 8">Multi-pass membrane protein</topology>
    </subcellularLocation>
</comment>
<feature type="transmembrane region" description="Helical" evidence="8">
    <location>
        <begin position="147"/>
        <end position="168"/>
    </location>
</feature>
<dbReference type="RefSeq" id="WP_013659110.1">
    <property type="nucleotide sequence ID" value="NC_015275.1"/>
</dbReference>
<proteinExistence type="inferred from homology"/>
<name>F2JMS4_CELLD</name>
<feature type="transmembrane region" description="Helical" evidence="8">
    <location>
        <begin position="189"/>
        <end position="208"/>
    </location>
</feature>
<dbReference type="Pfam" id="PF00528">
    <property type="entry name" value="BPD_transp_1"/>
    <property type="match status" value="1"/>
</dbReference>
<keyword evidence="6 8" id="KW-1133">Transmembrane helix</keyword>
<reference evidence="10 11" key="1">
    <citation type="journal article" date="2011" name="J. Bacteriol.">
        <title>Complete genome sequence of the cellulose-degrading bacterium Cellulosilyticum lentocellum.</title>
        <authorList>
            <consortium name="US DOE Joint Genome Institute"/>
            <person name="Miller D.A."/>
            <person name="Suen G."/>
            <person name="Bruce D."/>
            <person name="Copeland A."/>
            <person name="Cheng J.F."/>
            <person name="Detter C."/>
            <person name="Goodwin L.A."/>
            <person name="Han C.S."/>
            <person name="Hauser L.J."/>
            <person name="Land M.L."/>
            <person name="Lapidus A."/>
            <person name="Lucas S."/>
            <person name="Meincke L."/>
            <person name="Pitluck S."/>
            <person name="Tapia R."/>
            <person name="Teshima H."/>
            <person name="Woyke T."/>
            <person name="Fox B.G."/>
            <person name="Angert E.R."/>
            <person name="Currie C.R."/>
        </authorList>
    </citation>
    <scope>NUCLEOTIDE SEQUENCE [LARGE SCALE GENOMIC DNA]</scope>
    <source>
        <strain evidence="11">ATCC 49066 / DSM 5427 / NCIMB 11756 / RHM5</strain>
    </source>
</reference>
<feature type="domain" description="ABC transmembrane type-1" evidence="9">
    <location>
        <begin position="14"/>
        <end position="208"/>
    </location>
</feature>
<feature type="transmembrane region" description="Helical" evidence="8">
    <location>
        <begin position="120"/>
        <end position="141"/>
    </location>
</feature>
<evidence type="ECO:0000256" key="2">
    <source>
        <dbReference type="ARBA" id="ARBA00007069"/>
    </source>
</evidence>
<dbReference type="PANTHER" id="PTHR30450:SF1">
    <property type="entry name" value="D-METHIONINE TRANSPORT SYSTEM PERMEASE PROTEIN METI-RELATED"/>
    <property type="match status" value="1"/>
</dbReference>
<dbReference type="STRING" id="642492.Clole_4167"/>
<dbReference type="GO" id="GO:0048473">
    <property type="term" value="P:D-methionine transmembrane transport"/>
    <property type="evidence" value="ECO:0007669"/>
    <property type="project" value="TreeGrafter"/>
</dbReference>
<dbReference type="HOGENOM" id="CLU_077375_0_1_9"/>
<keyword evidence="3 8" id="KW-0813">Transport</keyword>
<dbReference type="InterPro" id="IPR035906">
    <property type="entry name" value="MetI-like_sf"/>
</dbReference>
<accession>F2JMS4</accession>
<dbReference type="FunFam" id="1.10.3720.10:FF:000002">
    <property type="entry name" value="D-methionine ABC transporter permease MetI"/>
    <property type="match status" value="1"/>
</dbReference>
<dbReference type="PANTHER" id="PTHR30450">
    <property type="entry name" value="ABC TRANSPORTER PERMEASE"/>
    <property type="match status" value="1"/>
</dbReference>
<evidence type="ECO:0000313" key="10">
    <source>
        <dbReference type="EMBL" id="ADZ85839.1"/>
    </source>
</evidence>
<dbReference type="InterPro" id="IPR051322">
    <property type="entry name" value="AA_ABC_Transporter_Permease"/>
</dbReference>
<dbReference type="Proteomes" id="UP000008467">
    <property type="component" value="Chromosome"/>
</dbReference>
<evidence type="ECO:0000256" key="4">
    <source>
        <dbReference type="ARBA" id="ARBA00022475"/>
    </source>
</evidence>
<evidence type="ECO:0000256" key="3">
    <source>
        <dbReference type="ARBA" id="ARBA00022448"/>
    </source>
</evidence>
<keyword evidence="7 8" id="KW-0472">Membrane</keyword>
<evidence type="ECO:0000256" key="5">
    <source>
        <dbReference type="ARBA" id="ARBA00022692"/>
    </source>
</evidence>
<evidence type="ECO:0000256" key="8">
    <source>
        <dbReference type="RuleBase" id="RU363032"/>
    </source>
</evidence>
<dbReference type="PROSITE" id="PS50928">
    <property type="entry name" value="ABC_TM1"/>
    <property type="match status" value="1"/>
</dbReference>
<evidence type="ECO:0000256" key="6">
    <source>
        <dbReference type="ARBA" id="ARBA00022989"/>
    </source>
</evidence>
<protein>
    <submittedName>
        <fullName evidence="10">ABC-type transporter, integral membrane subunit</fullName>
    </submittedName>
</protein>
<dbReference type="InterPro" id="IPR000515">
    <property type="entry name" value="MetI-like"/>
</dbReference>
<dbReference type="CDD" id="cd06261">
    <property type="entry name" value="TM_PBP2"/>
    <property type="match status" value="1"/>
</dbReference>
<feature type="transmembrane region" description="Helical" evidence="8">
    <location>
        <begin position="52"/>
        <end position="76"/>
    </location>
</feature>
<feature type="transmembrane region" description="Helical" evidence="8">
    <location>
        <begin position="18"/>
        <end position="40"/>
    </location>
</feature>
<dbReference type="GO" id="GO:0005886">
    <property type="term" value="C:plasma membrane"/>
    <property type="evidence" value="ECO:0007669"/>
    <property type="project" value="UniProtKB-SubCell"/>
</dbReference>
<feature type="transmembrane region" description="Helical" evidence="8">
    <location>
        <begin position="88"/>
        <end position="108"/>
    </location>
</feature>
<sequence length="218" mass="23316">MKTGELIEALWQATTETVYMVGISMIIAVILGTVLGLLLYITASPLLHKNKVVNAISGFVINIIRSIPFIILLVLLYPFTDFLLHTTIGAKAVTVPLTVAAVAFLARLVEGAFSEIDKGVIEASLAMGASVKYIIFDVLLVEALPGIVRAITVTLISIIGYSSMAGTVGGGGIGDLAIRYGYQRYQTDILIITVILLVVVVQLIQMVGERIAVNLTKK</sequence>